<feature type="domain" description="HTH myb-type" evidence="5">
    <location>
        <begin position="22"/>
        <end position="82"/>
    </location>
</feature>
<dbReference type="AlphaFoldDB" id="A0AAP0K3T5"/>
<dbReference type="Gene3D" id="1.10.10.60">
    <property type="entry name" value="Homeodomain-like"/>
    <property type="match status" value="1"/>
</dbReference>
<evidence type="ECO:0000313" key="7">
    <source>
        <dbReference type="Proteomes" id="UP001417504"/>
    </source>
</evidence>
<sequence length="251" mass="28366">MEGVRGRARSCPYDESGIMFSREPKPRLRWTPDLHDRFVDAVTKLGGPDKATPKAVLRLMGLKGLTLFHLKSHLQKYRMGKQSGKEANSDQSKANAEGSDGQSLVNSSATSTSSPKESTKRRIPIADTLMYQIEVQRRLYEQLEVQKKLQLRIEAQGKYLQAILEKAQEASRAQFTDFNFALSGLMENKAHVSEEAQTDSIIQNNVFFDNHKKTHSSAFRLYHEGKEEMKKDLKIKVEDVSCLLDLHVKGG</sequence>
<evidence type="ECO:0000256" key="2">
    <source>
        <dbReference type="ARBA" id="ARBA00023163"/>
    </source>
</evidence>
<dbReference type="GO" id="GO:0003677">
    <property type="term" value="F:DNA binding"/>
    <property type="evidence" value="ECO:0007669"/>
    <property type="project" value="InterPro"/>
</dbReference>
<dbReference type="PANTHER" id="PTHR31499:SF23">
    <property type="entry name" value="MYB FAMILY TRANSCRIPTION FACTOR PHL11"/>
    <property type="match status" value="1"/>
</dbReference>
<comment type="caution">
    <text evidence="6">The sequence shown here is derived from an EMBL/GenBank/DDBJ whole genome shotgun (WGS) entry which is preliminary data.</text>
</comment>
<feature type="region of interest" description="Disordered" evidence="4">
    <location>
        <begin position="78"/>
        <end position="121"/>
    </location>
</feature>
<dbReference type="InterPro" id="IPR001005">
    <property type="entry name" value="SANT/Myb"/>
</dbReference>
<name>A0AAP0K3T5_9MAGN</name>
<dbReference type="PROSITE" id="PS51294">
    <property type="entry name" value="HTH_MYB"/>
    <property type="match status" value="1"/>
</dbReference>
<keyword evidence="2" id="KW-0804">Transcription</keyword>
<organism evidence="6 7">
    <name type="scientific">Stephania japonica</name>
    <dbReference type="NCBI Taxonomy" id="461633"/>
    <lineage>
        <taxon>Eukaryota</taxon>
        <taxon>Viridiplantae</taxon>
        <taxon>Streptophyta</taxon>
        <taxon>Embryophyta</taxon>
        <taxon>Tracheophyta</taxon>
        <taxon>Spermatophyta</taxon>
        <taxon>Magnoliopsida</taxon>
        <taxon>Ranunculales</taxon>
        <taxon>Menispermaceae</taxon>
        <taxon>Menispermoideae</taxon>
        <taxon>Cissampelideae</taxon>
        <taxon>Stephania</taxon>
    </lineage>
</organism>
<dbReference type="EMBL" id="JBBNAE010000002">
    <property type="protein sequence ID" value="KAK9144182.1"/>
    <property type="molecule type" value="Genomic_DNA"/>
</dbReference>
<gene>
    <name evidence="6" type="ORF">Sjap_004085</name>
</gene>
<dbReference type="SUPFAM" id="SSF46689">
    <property type="entry name" value="Homeodomain-like"/>
    <property type="match status" value="1"/>
</dbReference>
<evidence type="ECO:0000256" key="4">
    <source>
        <dbReference type="SAM" id="MobiDB-lite"/>
    </source>
</evidence>
<dbReference type="InterPro" id="IPR046955">
    <property type="entry name" value="PHR1-like"/>
</dbReference>
<dbReference type="InterPro" id="IPR025756">
    <property type="entry name" value="Myb_CC_LHEQLE"/>
</dbReference>
<dbReference type="GO" id="GO:0003700">
    <property type="term" value="F:DNA-binding transcription factor activity"/>
    <property type="evidence" value="ECO:0007669"/>
    <property type="project" value="InterPro"/>
</dbReference>
<keyword evidence="3" id="KW-0539">Nucleus</keyword>
<protein>
    <recommendedName>
        <fullName evidence="5">HTH myb-type domain-containing protein</fullName>
    </recommendedName>
</protein>
<dbReference type="NCBIfam" id="TIGR01557">
    <property type="entry name" value="myb_SHAQKYF"/>
    <property type="match status" value="1"/>
</dbReference>
<dbReference type="InterPro" id="IPR006447">
    <property type="entry name" value="Myb_dom_plants"/>
</dbReference>
<dbReference type="InterPro" id="IPR017930">
    <property type="entry name" value="Myb_dom"/>
</dbReference>
<evidence type="ECO:0000256" key="1">
    <source>
        <dbReference type="ARBA" id="ARBA00023015"/>
    </source>
</evidence>
<keyword evidence="7" id="KW-1185">Reference proteome</keyword>
<reference evidence="6 7" key="1">
    <citation type="submission" date="2024-01" db="EMBL/GenBank/DDBJ databases">
        <title>Genome assemblies of Stephania.</title>
        <authorList>
            <person name="Yang L."/>
        </authorList>
    </citation>
    <scope>NUCLEOTIDE SEQUENCE [LARGE SCALE GENOMIC DNA]</scope>
    <source>
        <strain evidence="6">QJT</strain>
        <tissue evidence="6">Leaf</tissue>
    </source>
</reference>
<evidence type="ECO:0000313" key="6">
    <source>
        <dbReference type="EMBL" id="KAK9144182.1"/>
    </source>
</evidence>
<keyword evidence="1" id="KW-0805">Transcription regulation</keyword>
<dbReference type="InterPro" id="IPR009057">
    <property type="entry name" value="Homeodomain-like_sf"/>
</dbReference>
<dbReference type="Pfam" id="PF00249">
    <property type="entry name" value="Myb_DNA-binding"/>
    <property type="match status" value="1"/>
</dbReference>
<dbReference type="Proteomes" id="UP001417504">
    <property type="component" value="Unassembled WGS sequence"/>
</dbReference>
<evidence type="ECO:0000259" key="5">
    <source>
        <dbReference type="PROSITE" id="PS51294"/>
    </source>
</evidence>
<feature type="compositionally biased region" description="Low complexity" evidence="4">
    <location>
        <begin position="103"/>
        <end position="116"/>
    </location>
</feature>
<dbReference type="FunFam" id="1.10.10.60:FF:000002">
    <property type="entry name" value="Myb family transcription factor"/>
    <property type="match status" value="1"/>
</dbReference>
<dbReference type="Pfam" id="PF14379">
    <property type="entry name" value="Myb_CC_LHEQLE"/>
    <property type="match status" value="1"/>
</dbReference>
<proteinExistence type="predicted"/>
<dbReference type="PANTHER" id="PTHR31499">
    <property type="entry name" value="MYB FAMILY TRANSCRIPTION FACTOR PHL11"/>
    <property type="match status" value="1"/>
</dbReference>
<accession>A0AAP0K3T5</accession>
<evidence type="ECO:0000256" key="3">
    <source>
        <dbReference type="ARBA" id="ARBA00023242"/>
    </source>
</evidence>